<comment type="caution">
    <text evidence="1">The sequence shown here is derived from an EMBL/GenBank/DDBJ whole genome shotgun (WGS) entry which is preliminary data.</text>
</comment>
<dbReference type="AlphaFoldDB" id="A0A8X6VPY6"/>
<protein>
    <submittedName>
        <fullName evidence="1">Uncharacterized protein</fullName>
    </submittedName>
</protein>
<dbReference type="EMBL" id="BMAU01021342">
    <property type="protein sequence ID" value="GFY16853.1"/>
    <property type="molecule type" value="Genomic_DNA"/>
</dbReference>
<accession>A0A8X6VPY6</accession>
<evidence type="ECO:0000313" key="2">
    <source>
        <dbReference type="Proteomes" id="UP000887159"/>
    </source>
</evidence>
<dbReference type="Proteomes" id="UP000887159">
    <property type="component" value="Unassembled WGS sequence"/>
</dbReference>
<name>A0A8X6VPY6_TRICX</name>
<gene>
    <name evidence="1" type="ORF">TNCV_3689111</name>
</gene>
<reference evidence="1" key="1">
    <citation type="submission" date="2020-08" db="EMBL/GenBank/DDBJ databases">
        <title>Multicomponent nature underlies the extraordinary mechanical properties of spider dragline silk.</title>
        <authorList>
            <person name="Kono N."/>
            <person name="Nakamura H."/>
            <person name="Mori M."/>
            <person name="Yoshida Y."/>
            <person name="Ohtoshi R."/>
            <person name="Malay A.D."/>
            <person name="Moran D.A.P."/>
            <person name="Tomita M."/>
            <person name="Numata K."/>
            <person name="Arakawa K."/>
        </authorList>
    </citation>
    <scope>NUCLEOTIDE SEQUENCE</scope>
</reference>
<organism evidence="1 2">
    <name type="scientific">Trichonephila clavipes</name>
    <name type="common">Golden silk orbweaver</name>
    <name type="synonym">Nephila clavipes</name>
    <dbReference type="NCBI Taxonomy" id="2585209"/>
    <lineage>
        <taxon>Eukaryota</taxon>
        <taxon>Metazoa</taxon>
        <taxon>Ecdysozoa</taxon>
        <taxon>Arthropoda</taxon>
        <taxon>Chelicerata</taxon>
        <taxon>Arachnida</taxon>
        <taxon>Araneae</taxon>
        <taxon>Araneomorphae</taxon>
        <taxon>Entelegynae</taxon>
        <taxon>Araneoidea</taxon>
        <taxon>Nephilidae</taxon>
        <taxon>Trichonephila</taxon>
    </lineage>
</organism>
<evidence type="ECO:0000313" key="1">
    <source>
        <dbReference type="EMBL" id="GFY16853.1"/>
    </source>
</evidence>
<proteinExistence type="predicted"/>
<sequence>MSFSQALCDGSRRHRGCSESAVRVWTVAIKAVGSTRACHMMWRSSGRLICRGRPELVTVSMMYLLSTGPNTSSQSNHNVLLDELTTQLPSC</sequence>
<keyword evidence="2" id="KW-1185">Reference proteome</keyword>